<evidence type="ECO:0000313" key="10">
    <source>
        <dbReference type="Proteomes" id="UP000318509"/>
    </source>
</evidence>
<dbReference type="InterPro" id="IPR035906">
    <property type="entry name" value="MetI-like_sf"/>
</dbReference>
<dbReference type="InterPro" id="IPR000515">
    <property type="entry name" value="MetI-like"/>
</dbReference>
<dbReference type="GO" id="GO:0055085">
    <property type="term" value="P:transmembrane transport"/>
    <property type="evidence" value="ECO:0007669"/>
    <property type="project" value="InterPro"/>
</dbReference>
<evidence type="ECO:0000259" key="8">
    <source>
        <dbReference type="PROSITE" id="PS50928"/>
    </source>
</evidence>
<feature type="domain" description="ABC transmembrane type-1" evidence="8">
    <location>
        <begin position="65"/>
        <end position="277"/>
    </location>
</feature>
<feature type="transmembrane region" description="Helical" evidence="7">
    <location>
        <begin position="143"/>
        <end position="161"/>
    </location>
</feature>
<name>A0A537JU76_9BACT</name>
<sequence>MPTRRQRILMLAPLAALLVPFLFWPAGFGLLSSFTSYAPAQRQVRFTGLHNYAAALENPDLRLAFRHLGVFLVTAVPAELALGFVLAYMLREPFRGRGLVRVCLLVPWLLSPIATGVMWHFLFGRAGVLDWNLAWLRLPPAPSPLSLPGAALGAIIATEIWRKAPLAGFLLLPGLAAVPSEHWEQAVLDGIPLAAQLRHVVLPWLRPLLLTIALLLIGDTLGTFDSILMMTGGGPGSETLTPALYSFQQAFKAYNWPFAVAASWLIVAAMLLVGLGYITLAGREEDLR</sequence>
<feature type="transmembrane region" description="Helical" evidence="7">
    <location>
        <begin position="254"/>
        <end position="280"/>
    </location>
</feature>
<evidence type="ECO:0000256" key="6">
    <source>
        <dbReference type="ARBA" id="ARBA00023136"/>
    </source>
</evidence>
<organism evidence="9 10">
    <name type="scientific">Candidatus Segetimicrobium genomatis</name>
    <dbReference type="NCBI Taxonomy" id="2569760"/>
    <lineage>
        <taxon>Bacteria</taxon>
        <taxon>Bacillati</taxon>
        <taxon>Candidatus Sysuimicrobiota</taxon>
        <taxon>Candidatus Sysuimicrobiia</taxon>
        <taxon>Candidatus Sysuimicrobiales</taxon>
        <taxon>Candidatus Segetimicrobiaceae</taxon>
        <taxon>Candidatus Segetimicrobium</taxon>
    </lineage>
</organism>
<dbReference type="SUPFAM" id="SSF161098">
    <property type="entry name" value="MetI-like"/>
    <property type="match status" value="1"/>
</dbReference>
<comment type="similarity">
    <text evidence="7">Belongs to the binding-protein-dependent transport system permease family.</text>
</comment>
<dbReference type="Pfam" id="PF00528">
    <property type="entry name" value="BPD_transp_1"/>
    <property type="match status" value="1"/>
</dbReference>
<dbReference type="Gene3D" id="1.10.3720.10">
    <property type="entry name" value="MetI-like"/>
    <property type="match status" value="1"/>
</dbReference>
<reference evidence="9 10" key="1">
    <citation type="journal article" date="2019" name="Nat. Microbiol.">
        <title>Mediterranean grassland soil C-N compound turnover is dependent on rainfall and depth, and is mediated by genomically divergent microorganisms.</title>
        <authorList>
            <person name="Diamond S."/>
            <person name="Andeer P.F."/>
            <person name="Li Z."/>
            <person name="Crits-Christoph A."/>
            <person name="Burstein D."/>
            <person name="Anantharaman K."/>
            <person name="Lane K.R."/>
            <person name="Thomas B.C."/>
            <person name="Pan C."/>
            <person name="Northen T.R."/>
            <person name="Banfield J.F."/>
        </authorList>
    </citation>
    <scope>NUCLEOTIDE SEQUENCE [LARGE SCALE GENOMIC DNA]</scope>
    <source>
        <strain evidence="9">NP_3</strain>
    </source>
</reference>
<comment type="caution">
    <text evidence="9">The sequence shown here is derived from an EMBL/GenBank/DDBJ whole genome shotgun (WGS) entry which is preliminary data.</text>
</comment>
<dbReference type="PANTHER" id="PTHR43005">
    <property type="entry name" value="BLR7065 PROTEIN"/>
    <property type="match status" value="1"/>
</dbReference>
<evidence type="ECO:0000313" key="9">
    <source>
        <dbReference type="EMBL" id="TMI87098.1"/>
    </source>
</evidence>
<keyword evidence="2 7" id="KW-0813">Transport</keyword>
<dbReference type="PANTHER" id="PTHR43005:SF1">
    <property type="entry name" value="SPERMIDINE_PUTRESCINE TRANSPORT SYSTEM PERMEASE PROTEIN"/>
    <property type="match status" value="1"/>
</dbReference>
<evidence type="ECO:0000256" key="2">
    <source>
        <dbReference type="ARBA" id="ARBA00022448"/>
    </source>
</evidence>
<dbReference type="GO" id="GO:0005886">
    <property type="term" value="C:plasma membrane"/>
    <property type="evidence" value="ECO:0007669"/>
    <property type="project" value="UniProtKB-SubCell"/>
</dbReference>
<evidence type="ECO:0000256" key="1">
    <source>
        <dbReference type="ARBA" id="ARBA00004651"/>
    </source>
</evidence>
<evidence type="ECO:0000256" key="4">
    <source>
        <dbReference type="ARBA" id="ARBA00022692"/>
    </source>
</evidence>
<feature type="transmembrane region" description="Helical" evidence="7">
    <location>
        <begin position="64"/>
        <end position="90"/>
    </location>
</feature>
<comment type="subcellular location">
    <subcellularLocation>
        <location evidence="1 7">Cell membrane</location>
        <topology evidence="1 7">Multi-pass membrane protein</topology>
    </subcellularLocation>
</comment>
<keyword evidence="3" id="KW-1003">Cell membrane</keyword>
<evidence type="ECO:0000256" key="5">
    <source>
        <dbReference type="ARBA" id="ARBA00022989"/>
    </source>
</evidence>
<evidence type="ECO:0000256" key="7">
    <source>
        <dbReference type="RuleBase" id="RU363032"/>
    </source>
</evidence>
<dbReference type="AlphaFoldDB" id="A0A537JU76"/>
<protein>
    <submittedName>
        <fullName evidence="9">Sugar ABC transporter permease</fullName>
    </submittedName>
</protein>
<proteinExistence type="inferred from homology"/>
<dbReference type="PROSITE" id="PS50928">
    <property type="entry name" value="ABC_TM1"/>
    <property type="match status" value="1"/>
</dbReference>
<keyword evidence="6 7" id="KW-0472">Membrane</keyword>
<keyword evidence="5 7" id="KW-1133">Transmembrane helix</keyword>
<feature type="transmembrane region" description="Helical" evidence="7">
    <location>
        <begin position="208"/>
        <end position="234"/>
    </location>
</feature>
<accession>A0A537JU76</accession>
<keyword evidence="4 7" id="KW-0812">Transmembrane</keyword>
<feature type="transmembrane region" description="Helical" evidence="7">
    <location>
        <begin position="102"/>
        <end position="123"/>
    </location>
</feature>
<dbReference type="EMBL" id="VBAK01000167">
    <property type="protein sequence ID" value="TMI87098.1"/>
    <property type="molecule type" value="Genomic_DNA"/>
</dbReference>
<dbReference type="Proteomes" id="UP000318509">
    <property type="component" value="Unassembled WGS sequence"/>
</dbReference>
<gene>
    <name evidence="9" type="ORF">E6H00_16725</name>
</gene>
<evidence type="ECO:0000256" key="3">
    <source>
        <dbReference type="ARBA" id="ARBA00022475"/>
    </source>
</evidence>